<comment type="caution">
    <text evidence="1">The sequence shown here is derived from an EMBL/GenBank/DDBJ whole genome shotgun (WGS) entry which is preliminary data.</text>
</comment>
<dbReference type="OrthoDB" id="6091628at2"/>
<accession>A0A431U4M5</accession>
<dbReference type="EMBL" id="RXOF01000005">
    <property type="protein sequence ID" value="RTQ50301.1"/>
    <property type="molecule type" value="Genomic_DNA"/>
</dbReference>
<evidence type="ECO:0000313" key="1">
    <source>
        <dbReference type="EMBL" id="RTQ50301.1"/>
    </source>
</evidence>
<organism evidence="1 2">
    <name type="scientific">Hymenobacter gummosus</name>
    <dbReference type="NCBI Taxonomy" id="1776032"/>
    <lineage>
        <taxon>Bacteria</taxon>
        <taxon>Pseudomonadati</taxon>
        <taxon>Bacteroidota</taxon>
        <taxon>Cytophagia</taxon>
        <taxon>Cytophagales</taxon>
        <taxon>Hymenobacteraceae</taxon>
        <taxon>Hymenobacter</taxon>
    </lineage>
</organism>
<sequence>MKQALLVPVQLEALFLAHPTPMREGLADYTGLPYSDGQQDYNPDVPFLGEQVLTPPLQEPNLVLPAGLHLHWYLPGVLTRTFSPRADAPPLQAGQLPPRTMPAAPDRWLVTRYRQGQPEKSWLIEGDVLSREGPDNGMVRCHVPFYSGDPRSPDQPFRFLGRVRELDGQWQRNAPLDGERLDYLTAVGYEPQPGATGYGEPTFAAFYPHCSSVFGFYDHEVDEPAAQSGQLSYQVLGFYGRPAHDYLSTFIADFVAQPLAAPLSPRAFHEQLVAALAREFSWELAFDTSALPDDKTQAAFSVDDVQLPTQSLFSARIEVQLSRKTEVVPYKVAVGNTGTEALSAFLADHLPGDKSLLEEQLEAVQLTATLSNRSLDLGAKFQEARHEKGFAALPGETHWTVVVRSTDNTQPDGPDEVVTEQALAAAELQLLNTLQRRYEKAGLDLDAWQRHLFADWTKYMLCAYPPHDSPDAYPDVDEARRYIEEEYLAPMTRLRAVMGTLLVQRNERGHLLRAAPSPGDVDSLAAQLSAQINRVTQLVADANTKGQIDKTNKEYALKPLAGPRYWRPNDPVVLLARPGAANSGAPVEGRDPRATLQCLSLPAGPGFDPAQLDAPGLLQAQAQAAGFYQAGQLKATRWQQNPWQPFLLEWETELFPHVAAGNLATKDKSYSPDFITQNYRLDELATDFSLRADAPEAPADGEVATVYRGLSILTPGAGLKLGADVRAYLSSWLKTDLPARFYAATKVPDTDISPGYLEKHLAAFGSWLQPLVPGLAALPAADDPNVGAALDAWWTASYDQLTAWYLGQTGPAAPPDAVLNLLRAQQQLGQWQCLAQSLGGFNEALLMRQQARQLEVADPLGFAEYQDFTDQVRAAGAGRSTSAPLPLNDFMPLRSGYLKLLGLRLVDNFGQVLDVAGLDQGMVASEPLRDPLHPDRVALRPRLSQAARLNLRWLSARDGAEETNYHPDTNPICGWLLPNYLDSSLNFYDADGQPLGALTPNPDAPWQSAPGSPSPVTIDHIDNPHLRAVAQSLYNQQTDSLQTSGGRFLQQFIDTLESGLENIAPENFAQHADLALLMGRPVAVVRVALDLQLQGHPARHQGWNVFIKALQGAAAETDNFELVEFPVRLGEHRQLNDGLLGYWPEDLDGRLGPVFYSPVASSPAEASALPPGIRVYEEGGEPLNVGVRVQGEAQNYTLLLDPRGKLHATAGIVPTKVIDIPASQYGPALRNIAVTFLVTPLLSDPGKTRINLPTEAGFNWSWLEQTAPAQWRELTRQAVISRTVFDEKLPDPAGLWAALLAAGWLQPLPERPGVAAIVPKDQRPKIVAPDPLAAVAESVDQVFDAYGQRLQPMSTTATFAAPQVIREGWLRLSPEPAPAPEPAGS</sequence>
<proteinExistence type="predicted"/>
<name>A0A431U4M5_9BACT</name>
<evidence type="ECO:0000313" key="2">
    <source>
        <dbReference type="Proteomes" id="UP000282184"/>
    </source>
</evidence>
<keyword evidence="2" id="KW-1185">Reference proteome</keyword>
<dbReference type="Proteomes" id="UP000282184">
    <property type="component" value="Unassembled WGS sequence"/>
</dbReference>
<gene>
    <name evidence="1" type="ORF">EJV47_11800</name>
</gene>
<dbReference type="RefSeq" id="WP_126693350.1">
    <property type="nucleotide sequence ID" value="NZ_RXOF01000005.1"/>
</dbReference>
<reference evidence="1 2" key="1">
    <citation type="submission" date="2018-12" db="EMBL/GenBank/DDBJ databases">
        <title>Hymenobacter gummosus sp. nov., isolated from a spring.</title>
        <authorList>
            <person name="Nie L."/>
        </authorList>
    </citation>
    <scope>NUCLEOTIDE SEQUENCE [LARGE SCALE GENOMIC DNA]</scope>
    <source>
        <strain evidence="1 2">KCTC 52166</strain>
    </source>
</reference>
<protein>
    <submittedName>
        <fullName evidence="1">Uncharacterized protein</fullName>
    </submittedName>
</protein>